<proteinExistence type="predicted"/>
<dbReference type="Proteomes" id="UP001549204">
    <property type="component" value="Unassembled WGS sequence"/>
</dbReference>
<evidence type="ECO:0000313" key="2">
    <source>
        <dbReference type="Proteomes" id="UP001549204"/>
    </source>
</evidence>
<dbReference type="RefSeq" id="WP_263807004.1">
    <property type="nucleotide sequence ID" value="NZ_JBEPMC010000018.1"/>
</dbReference>
<dbReference type="Gene3D" id="3.40.50.300">
    <property type="entry name" value="P-loop containing nucleotide triphosphate hydrolases"/>
    <property type="match status" value="1"/>
</dbReference>
<organism evidence="1 2">
    <name type="scientific">Mesorhizobium robiniae</name>
    <dbReference type="NCBI Taxonomy" id="559315"/>
    <lineage>
        <taxon>Bacteria</taxon>
        <taxon>Pseudomonadati</taxon>
        <taxon>Pseudomonadota</taxon>
        <taxon>Alphaproteobacteria</taxon>
        <taxon>Hyphomicrobiales</taxon>
        <taxon>Phyllobacteriaceae</taxon>
        <taxon>Mesorhizobium</taxon>
    </lineage>
</organism>
<comment type="caution">
    <text evidence="1">The sequence shown here is derived from an EMBL/GenBank/DDBJ whole genome shotgun (WGS) entry which is preliminary data.</text>
</comment>
<dbReference type="EMBL" id="JBEPMC010000018">
    <property type="protein sequence ID" value="MET3583473.1"/>
    <property type="molecule type" value="Genomic_DNA"/>
</dbReference>
<gene>
    <name evidence="1" type="ORF">ABID19_006538</name>
</gene>
<evidence type="ECO:0008006" key="3">
    <source>
        <dbReference type="Google" id="ProtNLM"/>
    </source>
</evidence>
<dbReference type="SUPFAM" id="SSF52540">
    <property type="entry name" value="P-loop containing nucleoside triphosphate hydrolases"/>
    <property type="match status" value="1"/>
</dbReference>
<keyword evidence="2" id="KW-1185">Reference proteome</keyword>
<sequence length="1130" mass="125029">MRAQPKDFVGALGAQWLCAAMDTILGAKHLRDAPALMSGFGSVLDSATLKGFAEAATALRLLGVVAASEIQLRQLVYSALSWEEDHRHLPDYREPPYRIDASDPRFPFRRRVPDDDPELVAMMAALKNPLAFRSWSLTAADPTRSMIVEVGPSGSSERISVDLESFLPDAPPRFDFTREPRGAIEVPVSELILVAEELDEMDRRQPGRPPGNWAARMREANGALKVEMLSPDRATGRLVAKDTIRLDGLRHLIGLPGTGKTTLIVLLLMWLSARDYRVVVLLPSIETSLNLLGDLRKYGADVGLLMGQSPQTRIDHARKLADRIGATETKGFGATAEGAELLALNCALGGFEQDAQPEREFPHLSPPCTSVLQRSARADGSLRPTETAHLCPLSAHCGRLRAPRELTDHNIWLGHVLSMDTRISPHFSDDRIRHFEAVAMNSDLVMVDEADGAQAVLDRKAVASLDLTGSESSYEHALNRDLFVPLSTGRTDVAAGSIQQYGRAASDFRSLNHSLVGHLQNLRLRSGVETPLSRFEDTFVTGNNILTAIFSPEDISILSGSQRESEERRFNAIRAFWDGCIRAALMRRTDEDQDVDGYGFDPERIAIDLGRSKGEVSATATAIAGLTRDWISEPLAAQRDQYLEQVRSEFFKLVEPGAHLGRDEVVELFRFLVGVTTVVMQFLALIPAQQAMVAEGVHREPLFQQGISEDLGRLVPEALIGRLSGVRFRYEDEGLRSKVRLQYVSFRGAPRVLLYRLGRLLRHQGRARGPNVLLASATSYLAESPTFHIPVGPDIVLRRTGRDAGSRQSKYVFAPIPDTSNPSRMLRFSGSSTTEQDRVLKKMVEHYFLGEHPLAMQMVTDFDPGRKVGMVVNSYEQVMKIKAHIKRIRPDLAGRVIGVANRPPDQNDGDWISAAQVERLSARDNWDVLLFPMKALARGVNIVFESGPRVRDALLGTLVFLIRPHPASESLDLVAGIAGQQSLAFDMRHFRDEEGYEDLATAWRHARRELSSVTRRLLRFPLQASRLGELAIPFTADIMVDVLQTIGRAMRNGAAARAIFVDAAWAPRSAAGAQDNFRSSMLVAMRDILRNRIHDDDAVDAEIYGALYSPFYDPLRRCAGVAFSDGPLDE</sequence>
<protein>
    <recommendedName>
        <fullName evidence="3">AAA+ ATPase domain-containing protein</fullName>
    </recommendedName>
</protein>
<evidence type="ECO:0000313" key="1">
    <source>
        <dbReference type="EMBL" id="MET3583473.1"/>
    </source>
</evidence>
<accession>A0ABV2GYW6</accession>
<name>A0ABV2GYW6_9HYPH</name>
<dbReference type="InterPro" id="IPR027417">
    <property type="entry name" value="P-loop_NTPase"/>
</dbReference>
<reference evidence="1 2" key="1">
    <citation type="submission" date="2024-06" db="EMBL/GenBank/DDBJ databases">
        <title>Genomic Encyclopedia of Type Strains, Phase IV (KMG-IV): sequencing the most valuable type-strain genomes for metagenomic binning, comparative biology and taxonomic classification.</title>
        <authorList>
            <person name="Goeker M."/>
        </authorList>
    </citation>
    <scope>NUCLEOTIDE SEQUENCE [LARGE SCALE GENOMIC DNA]</scope>
    <source>
        <strain evidence="1 2">DSM 100022</strain>
    </source>
</reference>